<dbReference type="Proteomes" id="UP000663828">
    <property type="component" value="Unassembled WGS sequence"/>
</dbReference>
<organism evidence="2 4">
    <name type="scientific">Adineta ricciae</name>
    <name type="common">Rotifer</name>
    <dbReference type="NCBI Taxonomy" id="249248"/>
    <lineage>
        <taxon>Eukaryota</taxon>
        <taxon>Metazoa</taxon>
        <taxon>Spiralia</taxon>
        <taxon>Gnathifera</taxon>
        <taxon>Rotifera</taxon>
        <taxon>Eurotatoria</taxon>
        <taxon>Bdelloidea</taxon>
        <taxon>Adinetida</taxon>
        <taxon>Adinetidae</taxon>
        <taxon>Adineta</taxon>
    </lineage>
</organism>
<sequence>MNFLINGIERRVGIDLNNDGYIGGEGFMSKLERVTHIDFNRDNIIGRPYDVPYYAPTILHPPATYFGGYSSAPYAGFTYAPTRFAYY</sequence>
<evidence type="ECO:0000313" key="2">
    <source>
        <dbReference type="EMBL" id="CAF1554385.1"/>
    </source>
</evidence>
<evidence type="ECO:0000313" key="1">
    <source>
        <dbReference type="EMBL" id="CAF1334524.1"/>
    </source>
</evidence>
<reference evidence="2" key="1">
    <citation type="submission" date="2021-02" db="EMBL/GenBank/DDBJ databases">
        <authorList>
            <person name="Nowell W R."/>
        </authorList>
    </citation>
    <scope>NUCLEOTIDE SEQUENCE</scope>
</reference>
<comment type="caution">
    <text evidence="2">The sequence shown here is derived from an EMBL/GenBank/DDBJ whole genome shotgun (WGS) entry which is preliminary data.</text>
</comment>
<dbReference type="EMBL" id="CAJNOR010002742">
    <property type="protein sequence ID" value="CAF1334524.1"/>
    <property type="molecule type" value="Genomic_DNA"/>
</dbReference>
<dbReference type="Proteomes" id="UP000663852">
    <property type="component" value="Unassembled WGS sequence"/>
</dbReference>
<protein>
    <submittedName>
        <fullName evidence="2">Uncharacterized protein</fullName>
    </submittedName>
</protein>
<gene>
    <name evidence="2" type="ORF">EDS130_LOCUS46214</name>
    <name evidence="1" type="ORF">XAT740_LOCUS30614</name>
</gene>
<accession>A0A815X8P4</accession>
<dbReference type="EMBL" id="CAJNOJ010001732">
    <property type="protein sequence ID" value="CAF1554385.1"/>
    <property type="molecule type" value="Genomic_DNA"/>
</dbReference>
<keyword evidence="3" id="KW-1185">Reference proteome</keyword>
<evidence type="ECO:0000313" key="3">
    <source>
        <dbReference type="Proteomes" id="UP000663828"/>
    </source>
</evidence>
<evidence type="ECO:0000313" key="4">
    <source>
        <dbReference type="Proteomes" id="UP000663852"/>
    </source>
</evidence>
<dbReference type="AlphaFoldDB" id="A0A815X8P4"/>
<dbReference type="OrthoDB" id="10044385at2759"/>
<name>A0A815X8P4_ADIRI</name>
<proteinExistence type="predicted"/>